<dbReference type="Proteomes" id="UP000737018">
    <property type="component" value="Unassembled WGS sequence"/>
</dbReference>
<keyword evidence="7" id="KW-0472">Membrane</keyword>
<dbReference type="GO" id="GO:0016020">
    <property type="term" value="C:membrane"/>
    <property type="evidence" value="ECO:0007669"/>
    <property type="project" value="UniProtKB-SubCell"/>
</dbReference>
<dbReference type="GO" id="GO:0008270">
    <property type="term" value="F:zinc ion binding"/>
    <property type="evidence" value="ECO:0007669"/>
    <property type="project" value="UniProtKB-KW"/>
</dbReference>
<accession>A0A8J4RJK3</accession>
<dbReference type="PANTHER" id="PTHR46539">
    <property type="entry name" value="E3 UBIQUITIN-PROTEIN LIGASE ATL42"/>
    <property type="match status" value="1"/>
</dbReference>
<keyword evidence="4 9" id="KW-0863">Zinc-finger</keyword>
<evidence type="ECO:0000256" key="1">
    <source>
        <dbReference type="ARBA" id="ARBA00004370"/>
    </source>
</evidence>
<dbReference type="PANTHER" id="PTHR46539:SF1">
    <property type="entry name" value="E3 UBIQUITIN-PROTEIN LIGASE ATL42"/>
    <property type="match status" value="1"/>
</dbReference>
<evidence type="ECO:0000256" key="5">
    <source>
        <dbReference type="ARBA" id="ARBA00022833"/>
    </source>
</evidence>
<comment type="subcellular location">
    <subcellularLocation>
        <location evidence="1">Membrane</location>
    </subcellularLocation>
</comment>
<dbReference type="InterPro" id="IPR013083">
    <property type="entry name" value="Znf_RING/FYVE/PHD"/>
</dbReference>
<comment type="similarity">
    <text evidence="8">Belongs to the RING-type zinc finger family. ATL subfamily.</text>
</comment>
<name>A0A8J4RJK3_9ROSI</name>
<dbReference type="EMBL" id="JRKL02001171">
    <property type="protein sequence ID" value="KAF3965567.1"/>
    <property type="molecule type" value="Genomic_DNA"/>
</dbReference>
<dbReference type="AlphaFoldDB" id="A0A8J4RJK3"/>
<keyword evidence="5" id="KW-0862">Zinc</keyword>
<evidence type="ECO:0000256" key="3">
    <source>
        <dbReference type="ARBA" id="ARBA00022723"/>
    </source>
</evidence>
<organism evidence="12 13">
    <name type="scientific">Castanea mollissima</name>
    <name type="common">Chinese chestnut</name>
    <dbReference type="NCBI Taxonomy" id="60419"/>
    <lineage>
        <taxon>Eukaryota</taxon>
        <taxon>Viridiplantae</taxon>
        <taxon>Streptophyta</taxon>
        <taxon>Embryophyta</taxon>
        <taxon>Tracheophyta</taxon>
        <taxon>Spermatophyta</taxon>
        <taxon>Magnoliopsida</taxon>
        <taxon>eudicotyledons</taxon>
        <taxon>Gunneridae</taxon>
        <taxon>Pentapetalae</taxon>
        <taxon>rosids</taxon>
        <taxon>fabids</taxon>
        <taxon>Fagales</taxon>
        <taxon>Fagaceae</taxon>
        <taxon>Castanea</taxon>
    </lineage>
</organism>
<dbReference type="Gene3D" id="3.30.40.10">
    <property type="entry name" value="Zinc/RING finger domain, C3HC4 (zinc finger)"/>
    <property type="match status" value="1"/>
</dbReference>
<keyword evidence="3" id="KW-0479">Metal-binding</keyword>
<evidence type="ECO:0000256" key="8">
    <source>
        <dbReference type="ARBA" id="ARBA00024209"/>
    </source>
</evidence>
<evidence type="ECO:0000256" key="10">
    <source>
        <dbReference type="SAM" id="MobiDB-lite"/>
    </source>
</evidence>
<dbReference type="SMART" id="SM00184">
    <property type="entry name" value="RING"/>
    <property type="match status" value="1"/>
</dbReference>
<feature type="compositionally biased region" description="Pro residues" evidence="10">
    <location>
        <begin position="1"/>
        <end position="19"/>
    </location>
</feature>
<evidence type="ECO:0000313" key="13">
    <source>
        <dbReference type="Proteomes" id="UP000737018"/>
    </source>
</evidence>
<evidence type="ECO:0000256" key="4">
    <source>
        <dbReference type="ARBA" id="ARBA00022771"/>
    </source>
</evidence>
<keyword evidence="6" id="KW-1133">Transmembrane helix</keyword>
<dbReference type="InterPro" id="IPR001841">
    <property type="entry name" value="Znf_RING"/>
</dbReference>
<gene>
    <name evidence="12" type="ORF">CMV_010260</name>
</gene>
<evidence type="ECO:0000259" key="11">
    <source>
        <dbReference type="PROSITE" id="PS50089"/>
    </source>
</evidence>
<dbReference type="SUPFAM" id="SSF57850">
    <property type="entry name" value="RING/U-box"/>
    <property type="match status" value="1"/>
</dbReference>
<dbReference type="OrthoDB" id="9984778at2759"/>
<comment type="caution">
    <text evidence="12">The sequence shown here is derived from an EMBL/GenBank/DDBJ whole genome shotgun (WGS) entry which is preliminary data.</text>
</comment>
<reference evidence="12" key="1">
    <citation type="submission" date="2020-03" db="EMBL/GenBank/DDBJ databases">
        <title>Castanea mollissima Vanexum genome sequencing.</title>
        <authorList>
            <person name="Staton M."/>
        </authorList>
    </citation>
    <scope>NUCLEOTIDE SEQUENCE</scope>
    <source>
        <tissue evidence="12">Leaf</tissue>
    </source>
</reference>
<evidence type="ECO:0000256" key="6">
    <source>
        <dbReference type="ARBA" id="ARBA00022989"/>
    </source>
</evidence>
<feature type="domain" description="RING-type" evidence="11">
    <location>
        <begin position="94"/>
        <end position="136"/>
    </location>
</feature>
<feature type="region of interest" description="Disordered" evidence="10">
    <location>
        <begin position="1"/>
        <end position="25"/>
    </location>
</feature>
<evidence type="ECO:0000256" key="7">
    <source>
        <dbReference type="ARBA" id="ARBA00023136"/>
    </source>
</evidence>
<dbReference type="PROSITE" id="PS50089">
    <property type="entry name" value="ZF_RING_2"/>
    <property type="match status" value="1"/>
</dbReference>
<sequence length="148" mass="16696">MFSPPPQSLLSSPPPPSPPAHHHGHDYHSLPKFEMELTFAAIVLLAIFLCRRQCSNTNETQPRTQQHDIELGLPENTPQPDYHVPSDQNDRGRCAICLEDFEDGDVCRKLYTCKHTFHKHCVDKWLTINTHCPLCRGSAKAAASTNQN</sequence>
<dbReference type="Pfam" id="PF13639">
    <property type="entry name" value="zf-RING_2"/>
    <property type="match status" value="1"/>
</dbReference>
<keyword evidence="2" id="KW-0812">Transmembrane</keyword>
<proteinExistence type="inferred from homology"/>
<evidence type="ECO:0000256" key="2">
    <source>
        <dbReference type="ARBA" id="ARBA00022692"/>
    </source>
</evidence>
<evidence type="ECO:0000313" key="12">
    <source>
        <dbReference type="EMBL" id="KAF3965567.1"/>
    </source>
</evidence>
<evidence type="ECO:0000256" key="9">
    <source>
        <dbReference type="PROSITE-ProRule" id="PRU00175"/>
    </source>
</evidence>
<keyword evidence="13" id="KW-1185">Reference proteome</keyword>
<protein>
    <recommendedName>
        <fullName evidence="11">RING-type domain-containing protein</fullName>
    </recommendedName>
</protein>